<proteinExistence type="predicted"/>
<keyword evidence="2" id="KW-1185">Reference proteome</keyword>
<protein>
    <submittedName>
        <fullName evidence="1">Uncharacterized protein</fullName>
    </submittedName>
</protein>
<organism evidence="1 2">
    <name type="scientific">Dacryopinax primogenitus (strain DJM 731)</name>
    <name type="common">Brown rot fungus</name>
    <dbReference type="NCBI Taxonomy" id="1858805"/>
    <lineage>
        <taxon>Eukaryota</taxon>
        <taxon>Fungi</taxon>
        <taxon>Dikarya</taxon>
        <taxon>Basidiomycota</taxon>
        <taxon>Agaricomycotina</taxon>
        <taxon>Dacrymycetes</taxon>
        <taxon>Dacrymycetales</taxon>
        <taxon>Dacrymycetaceae</taxon>
        <taxon>Dacryopinax</taxon>
    </lineage>
</organism>
<dbReference type="EMBL" id="JH795857">
    <property type="protein sequence ID" value="EJU04818.1"/>
    <property type="molecule type" value="Genomic_DNA"/>
</dbReference>
<dbReference type="GeneID" id="63689796"/>
<dbReference type="RefSeq" id="XP_040631712.1">
    <property type="nucleotide sequence ID" value="XM_040774734.1"/>
</dbReference>
<dbReference type="OMA" id="MDINSEY"/>
<accession>M5GG39</accession>
<reference evidence="1 2" key="1">
    <citation type="journal article" date="2012" name="Science">
        <title>The Paleozoic origin of enzymatic lignin decomposition reconstructed from 31 fungal genomes.</title>
        <authorList>
            <person name="Floudas D."/>
            <person name="Binder M."/>
            <person name="Riley R."/>
            <person name="Barry K."/>
            <person name="Blanchette R.A."/>
            <person name="Henrissat B."/>
            <person name="Martinez A.T."/>
            <person name="Otillar R."/>
            <person name="Spatafora J.W."/>
            <person name="Yadav J.S."/>
            <person name="Aerts A."/>
            <person name="Benoit I."/>
            <person name="Boyd A."/>
            <person name="Carlson A."/>
            <person name="Copeland A."/>
            <person name="Coutinho P.M."/>
            <person name="de Vries R.P."/>
            <person name="Ferreira P."/>
            <person name="Findley K."/>
            <person name="Foster B."/>
            <person name="Gaskell J."/>
            <person name="Glotzer D."/>
            <person name="Gorecki P."/>
            <person name="Heitman J."/>
            <person name="Hesse C."/>
            <person name="Hori C."/>
            <person name="Igarashi K."/>
            <person name="Jurgens J.A."/>
            <person name="Kallen N."/>
            <person name="Kersten P."/>
            <person name="Kohler A."/>
            <person name="Kuees U."/>
            <person name="Kumar T.K.A."/>
            <person name="Kuo A."/>
            <person name="LaButti K."/>
            <person name="Larrondo L.F."/>
            <person name="Lindquist E."/>
            <person name="Ling A."/>
            <person name="Lombard V."/>
            <person name="Lucas S."/>
            <person name="Lundell T."/>
            <person name="Martin R."/>
            <person name="McLaughlin D.J."/>
            <person name="Morgenstern I."/>
            <person name="Morin E."/>
            <person name="Murat C."/>
            <person name="Nagy L.G."/>
            <person name="Nolan M."/>
            <person name="Ohm R.A."/>
            <person name="Patyshakuliyeva A."/>
            <person name="Rokas A."/>
            <person name="Ruiz-Duenas F.J."/>
            <person name="Sabat G."/>
            <person name="Salamov A."/>
            <person name="Samejima M."/>
            <person name="Schmutz J."/>
            <person name="Slot J.C."/>
            <person name="St John F."/>
            <person name="Stenlid J."/>
            <person name="Sun H."/>
            <person name="Sun S."/>
            <person name="Syed K."/>
            <person name="Tsang A."/>
            <person name="Wiebenga A."/>
            <person name="Young D."/>
            <person name="Pisabarro A."/>
            <person name="Eastwood D.C."/>
            <person name="Martin F."/>
            <person name="Cullen D."/>
            <person name="Grigoriev I.V."/>
            <person name="Hibbett D.S."/>
        </authorList>
    </citation>
    <scope>NUCLEOTIDE SEQUENCE [LARGE SCALE GENOMIC DNA]</scope>
    <source>
        <strain evidence="1 2">DJM-731 SS1</strain>
    </source>
</reference>
<dbReference type="AlphaFoldDB" id="M5GG39"/>
<evidence type="ECO:0000313" key="2">
    <source>
        <dbReference type="Proteomes" id="UP000030653"/>
    </source>
</evidence>
<dbReference type="HOGENOM" id="CLU_007337_2_1_1"/>
<dbReference type="Proteomes" id="UP000030653">
    <property type="component" value="Unassembled WGS sequence"/>
</dbReference>
<sequence length="129" mass="14288">FVSAIKTVSYDCCVSSCVAYTGVLAEETVCPHYSEPHLKPNGQAHCQYAYLPLIPQLQAQYAQEDRAKLLTLYQGWQNANAPTITNIFQDLCECYIKVSGKTLTTKYFDSPRDLALGLLTDGFAPFKGP</sequence>
<evidence type="ECO:0000313" key="1">
    <source>
        <dbReference type="EMBL" id="EJU04818.1"/>
    </source>
</evidence>
<gene>
    <name evidence="1" type="ORF">DACRYDRAFT_47001</name>
</gene>
<dbReference type="OrthoDB" id="3257409at2759"/>
<name>M5GG39_DACPD</name>
<feature type="non-terminal residue" evidence="1">
    <location>
        <position position="129"/>
    </location>
</feature>